<keyword evidence="3" id="KW-1185">Reference proteome</keyword>
<dbReference type="PANTHER" id="PTHR38371">
    <property type="entry name" value="RHO GTPASE-ACTIVATING PROTEIN"/>
    <property type="match status" value="1"/>
</dbReference>
<dbReference type="Proteomes" id="UP001408789">
    <property type="component" value="Unassembled WGS sequence"/>
</dbReference>
<dbReference type="PANTHER" id="PTHR38371:SF1">
    <property type="entry name" value="RHO GTPASE-ACTIVATING PROTEIN"/>
    <property type="match status" value="1"/>
</dbReference>
<accession>A0AAP0H1D1</accession>
<sequence length="450" mass="50327">MADFEPPSFSLGPDFDPLDSDPHISSATKDDKAPSASSNQFSVAGIILLDDDDDSETPTVVDSDSEYQVSDPKLKRLRRGSTVEGTVSSDSGKSEVDLNFSVVVDDDEIGDFTSPEDNRADEYLSTQHHSLCRSSKFPLTGHENLTKQSGNGKQNVSNAPESVIKSCNNLPFPKLSDSPLRFQLIDSDSDFDDPYISEVATKMTCNGSESYLNRGPPDLVKQVGLNKQKNPWGDFRPEKSFCVPTPALYEVCEEHFSSMKDKRVPQSNVGKNNQNVHVTNSVIGIGDPHPPAHQYFFHNEPRVQDLVRTRLPNFFPINADNRYSKQSIISNIDYMRQFSCGGNSKQADRTNKAETSSRKYSRISKTQETSQGFMYSKLNTQKRVPTYAGQRRVQAYGQPVCAGGGHWFTNQDGKRAYVSKNGQELTRRAAYTLYQKVFVLRFIFKTPHLL</sequence>
<name>A0AAP0H1D1_9ASTR</name>
<evidence type="ECO:0000313" key="2">
    <source>
        <dbReference type="EMBL" id="KAK9071173.1"/>
    </source>
</evidence>
<feature type="compositionally biased region" description="Polar residues" evidence="1">
    <location>
        <begin position="57"/>
        <end position="68"/>
    </location>
</feature>
<organism evidence="2 3">
    <name type="scientific">Deinandra increscens subsp. villosa</name>
    <dbReference type="NCBI Taxonomy" id="3103831"/>
    <lineage>
        <taxon>Eukaryota</taxon>
        <taxon>Viridiplantae</taxon>
        <taxon>Streptophyta</taxon>
        <taxon>Embryophyta</taxon>
        <taxon>Tracheophyta</taxon>
        <taxon>Spermatophyta</taxon>
        <taxon>Magnoliopsida</taxon>
        <taxon>eudicotyledons</taxon>
        <taxon>Gunneridae</taxon>
        <taxon>Pentapetalae</taxon>
        <taxon>asterids</taxon>
        <taxon>campanulids</taxon>
        <taxon>Asterales</taxon>
        <taxon>Asteraceae</taxon>
        <taxon>Asteroideae</taxon>
        <taxon>Heliantheae alliance</taxon>
        <taxon>Madieae</taxon>
        <taxon>Madiinae</taxon>
        <taxon>Deinandra</taxon>
    </lineage>
</organism>
<dbReference type="EMBL" id="JBCNJP010000011">
    <property type="protein sequence ID" value="KAK9071173.1"/>
    <property type="molecule type" value="Genomic_DNA"/>
</dbReference>
<protein>
    <submittedName>
        <fullName evidence="2">Uncharacterized protein</fullName>
    </submittedName>
</protein>
<proteinExistence type="predicted"/>
<evidence type="ECO:0000256" key="1">
    <source>
        <dbReference type="SAM" id="MobiDB-lite"/>
    </source>
</evidence>
<gene>
    <name evidence="2" type="ORF">SSX86_009741</name>
</gene>
<reference evidence="2 3" key="1">
    <citation type="submission" date="2024-04" db="EMBL/GenBank/DDBJ databases">
        <title>The reference genome of an endangered Asteraceae, Deinandra increscens subsp. villosa, native to the Central Coast of California.</title>
        <authorList>
            <person name="Guilliams M."/>
            <person name="Hasenstab-Lehman K."/>
            <person name="Meyer R."/>
            <person name="Mcevoy S."/>
        </authorList>
    </citation>
    <scope>NUCLEOTIDE SEQUENCE [LARGE SCALE GENOMIC DNA]</scope>
    <source>
        <tissue evidence="2">Leaf</tissue>
    </source>
</reference>
<evidence type="ECO:0000313" key="3">
    <source>
        <dbReference type="Proteomes" id="UP001408789"/>
    </source>
</evidence>
<feature type="region of interest" description="Disordered" evidence="1">
    <location>
        <begin position="1"/>
        <end position="91"/>
    </location>
</feature>
<comment type="caution">
    <text evidence="2">The sequence shown here is derived from an EMBL/GenBank/DDBJ whole genome shotgun (WGS) entry which is preliminary data.</text>
</comment>
<dbReference type="AlphaFoldDB" id="A0AAP0H1D1"/>